<gene>
    <name evidence="1" type="ORF">FC699_26005</name>
</gene>
<feature type="non-terminal residue" evidence="1">
    <location>
        <position position="1"/>
    </location>
</feature>
<accession>A0A4V5TTC2</accession>
<dbReference type="AlphaFoldDB" id="A0A4V5TTC2"/>
<proteinExistence type="predicted"/>
<dbReference type="Proteomes" id="UP000305222">
    <property type="component" value="Unassembled WGS sequence"/>
</dbReference>
<keyword evidence="1" id="KW-0808">Transferase</keyword>
<comment type="caution">
    <text evidence="1">The sequence shown here is derived from an EMBL/GenBank/DDBJ whole genome shotgun (WGS) entry which is preliminary data.</text>
</comment>
<reference evidence="1 2" key="1">
    <citation type="journal article" date="2019" name="Environ. Microbiol.">
        <title>An active ?-lactamase is a part of an orchestrated cell wall stress resistance network of Bacillus subtilis and related rhizosphere species.</title>
        <authorList>
            <person name="Bucher T."/>
            <person name="Keren-Paz A."/>
            <person name="Hausser J."/>
            <person name="Olender T."/>
            <person name="Cytryn E."/>
            <person name="Kolodkin-Gal I."/>
        </authorList>
    </citation>
    <scope>NUCLEOTIDE SEQUENCE [LARGE SCALE GENOMIC DNA]</scope>
    <source>
        <strain evidence="1 2">I5</strain>
    </source>
</reference>
<dbReference type="EMBL" id="SZON01001874">
    <property type="protein sequence ID" value="TKI89463.1"/>
    <property type="molecule type" value="Genomic_DNA"/>
</dbReference>
<evidence type="ECO:0000313" key="2">
    <source>
        <dbReference type="Proteomes" id="UP000305222"/>
    </source>
</evidence>
<organism evidence="1 2">
    <name type="scientific">Bacillus wiedmannii</name>
    <dbReference type="NCBI Taxonomy" id="1890302"/>
    <lineage>
        <taxon>Bacteria</taxon>
        <taxon>Bacillati</taxon>
        <taxon>Bacillota</taxon>
        <taxon>Bacilli</taxon>
        <taxon>Bacillales</taxon>
        <taxon>Bacillaceae</taxon>
        <taxon>Bacillus</taxon>
        <taxon>Bacillus cereus group</taxon>
    </lineage>
</organism>
<sequence>YNIKLVCYSQIIETLTNIHRGNYAEYLHD</sequence>
<evidence type="ECO:0000313" key="1">
    <source>
        <dbReference type="EMBL" id="TKI89463.1"/>
    </source>
</evidence>
<name>A0A4V5TTC2_9BACI</name>
<dbReference type="GO" id="GO:0016740">
    <property type="term" value="F:transferase activity"/>
    <property type="evidence" value="ECO:0007669"/>
    <property type="project" value="UniProtKB-KW"/>
</dbReference>
<protein>
    <submittedName>
        <fullName evidence="1">Phosphopantetheinyl transferase</fullName>
    </submittedName>
</protein>